<keyword evidence="2" id="KW-0012">Acyltransferase</keyword>
<keyword evidence="1" id="KW-1133">Transmembrane helix</keyword>
<evidence type="ECO:0000313" key="3">
    <source>
        <dbReference type="Proteomes" id="UP000236527"/>
    </source>
</evidence>
<dbReference type="GO" id="GO:0016746">
    <property type="term" value="F:acyltransferase activity"/>
    <property type="evidence" value="ECO:0007669"/>
    <property type="project" value="UniProtKB-KW"/>
</dbReference>
<keyword evidence="3" id="KW-1185">Reference proteome</keyword>
<keyword evidence="1" id="KW-0812">Transmembrane</keyword>
<protein>
    <submittedName>
        <fullName evidence="2">Acyltransferase</fullName>
    </submittedName>
</protein>
<evidence type="ECO:0000256" key="1">
    <source>
        <dbReference type="SAM" id="Phobius"/>
    </source>
</evidence>
<organism evidence="2 3">
    <name type="scientific">Nostoc cycadae WK-1</name>
    <dbReference type="NCBI Taxonomy" id="1861711"/>
    <lineage>
        <taxon>Bacteria</taxon>
        <taxon>Bacillati</taxon>
        <taxon>Cyanobacteriota</taxon>
        <taxon>Cyanophyceae</taxon>
        <taxon>Nostocales</taxon>
        <taxon>Nostocaceae</taxon>
        <taxon>Nostoc</taxon>
    </lineage>
</organism>
<gene>
    <name evidence="2" type="ORF">NCWK1_5186</name>
</gene>
<proteinExistence type="predicted"/>
<evidence type="ECO:0000313" key="2">
    <source>
        <dbReference type="EMBL" id="GBE95398.1"/>
    </source>
</evidence>
<sequence length="62" mass="7641">MFTSGDMAFLYQIEESFITKINLNITQMIDVFSRILYIYYYGHYFVFITTVLEKYYLDMQFF</sequence>
<keyword evidence="1" id="KW-0472">Membrane</keyword>
<dbReference type="Proteomes" id="UP000236527">
    <property type="component" value="Unassembled WGS sequence"/>
</dbReference>
<comment type="caution">
    <text evidence="2">The sequence shown here is derived from an EMBL/GenBank/DDBJ whole genome shotgun (WGS) entry which is preliminary data.</text>
</comment>
<dbReference type="AlphaFoldDB" id="A0A2H6LQC1"/>
<name>A0A2H6LQC1_9NOSO</name>
<keyword evidence="2" id="KW-0808">Transferase</keyword>
<dbReference type="EMBL" id="BDGE01000104">
    <property type="protein sequence ID" value="GBE95398.1"/>
    <property type="molecule type" value="Genomic_DNA"/>
</dbReference>
<reference evidence="3" key="1">
    <citation type="journal article" date="2018" name="Genome Announc.">
        <title>Draft Genome Sequence of the Nitrogen-Fixing and Hormogonia-Inducing Cyanobacterium Nostoc cycadae Strain WK-1, Isolated from the Coralloid Roots of Cycas revoluta.</title>
        <authorList>
            <person name="Kanesaki Y."/>
            <person name="Hirose M."/>
            <person name="Hirose Y."/>
            <person name="Fujisawa T."/>
            <person name="Nakamura Y."/>
            <person name="Watanabe S."/>
            <person name="Matsunaga S."/>
            <person name="Uchida H."/>
            <person name="Murakami A."/>
        </authorList>
    </citation>
    <scope>NUCLEOTIDE SEQUENCE [LARGE SCALE GENOMIC DNA]</scope>
    <source>
        <strain evidence="3">WK-1</strain>
    </source>
</reference>
<accession>A0A2H6LQC1</accession>
<feature type="transmembrane region" description="Helical" evidence="1">
    <location>
        <begin position="38"/>
        <end position="57"/>
    </location>
</feature>